<dbReference type="NCBIfam" id="TIGR01695">
    <property type="entry name" value="murJ_mviN"/>
    <property type="match status" value="1"/>
</dbReference>
<comment type="subcellular location">
    <subcellularLocation>
        <location evidence="1">Cell membrane</location>
        <topology evidence="1">Multi-pass membrane protein</topology>
    </subcellularLocation>
</comment>
<protein>
    <submittedName>
        <fullName evidence="9">Murein biosynthesis integral membrane protein MurJ</fullName>
    </submittedName>
</protein>
<keyword evidence="7 8" id="KW-0472">Membrane</keyword>
<reference evidence="9 10" key="1">
    <citation type="submission" date="2018-10" db="EMBL/GenBank/DDBJ databases">
        <title>Genome Sequence of Cohnella sp.</title>
        <authorList>
            <person name="Srinivasan S."/>
            <person name="Kim M.K."/>
        </authorList>
    </citation>
    <scope>NUCLEOTIDE SEQUENCE [LARGE SCALE GENOMIC DNA]</scope>
    <source>
        <strain evidence="9 10">18JY8-7</strain>
    </source>
</reference>
<evidence type="ECO:0000256" key="3">
    <source>
        <dbReference type="ARBA" id="ARBA00022692"/>
    </source>
</evidence>
<evidence type="ECO:0000256" key="4">
    <source>
        <dbReference type="ARBA" id="ARBA00022960"/>
    </source>
</evidence>
<sequence length="522" mass="57689">MNSKAIVSGAVILFVGNLLSSFLGLFREVLLAAQYGADVDMDSYLFANAVPSILLAFVTSVFLTGFIPLFIKARVHQSAEEASLMFSNTVNWFIVIILGIIGICYAFSSGLSAIFADNPAVHEKVEHLLWILLPGMLFFGLSYAQSTVLNSLNHFTLPALLSVLNNIVVIVFMVLFHQSMGIYSVAVGYVLGNVLQVVVQIPVVRKKGVRYRFYIRIKDEYLRKLLTMSLPIITLVLIDQTMVFASRYFSAYLDAGSASAINYANRILMLPVTLFGTAMVSATYPSAVQMWTENKRKEYNTIVSTGIKSLLLILIPIFFFCMLFATNIVQALLERGAFDEKATRMTSTVFLVLSAAIVIMPVRDFFNKLFFSRGQFKTPITYSLIYTAGFVTSCFILVPLIGYIGIAVSTIGSLTVSFAYLVLTYKRLNKGETIGIAFSYFMKIVLSAGVSSGLAYGLYWEVLRDLVPGKLGDLIVTVLAIGAGFALYFVLVKMLKVEEVNFVWNKLSAKFQPGRRRAAAEG</sequence>
<feature type="transmembrane region" description="Helical" evidence="8">
    <location>
        <begin position="378"/>
        <end position="398"/>
    </location>
</feature>
<keyword evidence="4" id="KW-0133">Cell shape</keyword>
<feature type="transmembrane region" description="Helical" evidence="8">
    <location>
        <begin position="92"/>
        <end position="115"/>
    </location>
</feature>
<feature type="transmembrane region" description="Helical" evidence="8">
    <location>
        <begin position="437"/>
        <end position="459"/>
    </location>
</feature>
<dbReference type="GO" id="GO:0005886">
    <property type="term" value="C:plasma membrane"/>
    <property type="evidence" value="ECO:0007669"/>
    <property type="project" value="UniProtKB-SubCell"/>
</dbReference>
<keyword evidence="5" id="KW-0573">Peptidoglycan synthesis</keyword>
<evidence type="ECO:0000256" key="5">
    <source>
        <dbReference type="ARBA" id="ARBA00022984"/>
    </source>
</evidence>
<accession>A0A3G3K183</accession>
<feature type="transmembrane region" description="Helical" evidence="8">
    <location>
        <begin position="471"/>
        <end position="491"/>
    </location>
</feature>
<keyword evidence="2" id="KW-1003">Cell membrane</keyword>
<dbReference type="KEGG" id="coh:EAV92_15215"/>
<evidence type="ECO:0000256" key="8">
    <source>
        <dbReference type="SAM" id="Phobius"/>
    </source>
</evidence>
<dbReference type="InterPro" id="IPR004268">
    <property type="entry name" value="MurJ"/>
</dbReference>
<keyword evidence="3 8" id="KW-0812">Transmembrane</keyword>
<proteinExistence type="predicted"/>
<name>A0A3G3K183_9BACL</name>
<dbReference type="GO" id="GO:0034204">
    <property type="term" value="P:lipid translocation"/>
    <property type="evidence" value="ECO:0007669"/>
    <property type="project" value="TreeGrafter"/>
</dbReference>
<dbReference type="GO" id="GO:0008360">
    <property type="term" value="P:regulation of cell shape"/>
    <property type="evidence" value="ECO:0007669"/>
    <property type="project" value="UniProtKB-KW"/>
</dbReference>
<feature type="transmembrane region" description="Helical" evidence="8">
    <location>
        <begin position="182"/>
        <end position="204"/>
    </location>
</feature>
<evidence type="ECO:0000313" key="10">
    <source>
        <dbReference type="Proteomes" id="UP000269097"/>
    </source>
</evidence>
<dbReference type="InterPro" id="IPR051050">
    <property type="entry name" value="Lipid_II_flippase_MurJ/MviN"/>
</dbReference>
<gene>
    <name evidence="9" type="primary">murJ</name>
    <name evidence="9" type="ORF">EAV92_15215</name>
</gene>
<feature type="transmembrane region" description="Helical" evidence="8">
    <location>
        <begin position="127"/>
        <end position="144"/>
    </location>
</feature>
<dbReference type="PRINTS" id="PR01806">
    <property type="entry name" value="VIRFACTRMVIN"/>
</dbReference>
<feature type="transmembrane region" description="Helical" evidence="8">
    <location>
        <begin position="44"/>
        <end position="71"/>
    </location>
</feature>
<evidence type="ECO:0000256" key="2">
    <source>
        <dbReference type="ARBA" id="ARBA00022475"/>
    </source>
</evidence>
<evidence type="ECO:0000256" key="1">
    <source>
        <dbReference type="ARBA" id="ARBA00004651"/>
    </source>
</evidence>
<dbReference type="RefSeq" id="WP_123041891.1">
    <property type="nucleotide sequence ID" value="NZ_CP033433.1"/>
</dbReference>
<feature type="transmembrane region" description="Helical" evidence="8">
    <location>
        <begin position="404"/>
        <end position="425"/>
    </location>
</feature>
<keyword evidence="10" id="KW-1185">Reference proteome</keyword>
<feature type="transmembrane region" description="Helical" evidence="8">
    <location>
        <begin position="156"/>
        <end position="176"/>
    </location>
</feature>
<evidence type="ECO:0000256" key="6">
    <source>
        <dbReference type="ARBA" id="ARBA00022989"/>
    </source>
</evidence>
<dbReference type="GO" id="GO:0015648">
    <property type="term" value="F:lipid-linked peptidoglycan transporter activity"/>
    <property type="evidence" value="ECO:0007669"/>
    <property type="project" value="TreeGrafter"/>
</dbReference>
<dbReference type="CDD" id="cd13123">
    <property type="entry name" value="MATE_MurJ_like"/>
    <property type="match status" value="1"/>
</dbReference>
<dbReference type="GO" id="GO:0009252">
    <property type="term" value="P:peptidoglycan biosynthetic process"/>
    <property type="evidence" value="ECO:0007669"/>
    <property type="project" value="UniProtKB-KW"/>
</dbReference>
<dbReference type="EMBL" id="CP033433">
    <property type="protein sequence ID" value="AYQ73807.1"/>
    <property type="molecule type" value="Genomic_DNA"/>
</dbReference>
<dbReference type="Pfam" id="PF03023">
    <property type="entry name" value="MurJ"/>
    <property type="match status" value="1"/>
</dbReference>
<keyword evidence="6 8" id="KW-1133">Transmembrane helix</keyword>
<evidence type="ECO:0000256" key="7">
    <source>
        <dbReference type="ARBA" id="ARBA00023136"/>
    </source>
</evidence>
<dbReference type="Proteomes" id="UP000269097">
    <property type="component" value="Chromosome"/>
</dbReference>
<dbReference type="AlphaFoldDB" id="A0A3G3K183"/>
<feature type="transmembrane region" description="Helical" evidence="8">
    <location>
        <begin position="345"/>
        <end position="366"/>
    </location>
</feature>
<dbReference type="PANTHER" id="PTHR47019">
    <property type="entry name" value="LIPID II FLIPPASE MURJ"/>
    <property type="match status" value="1"/>
</dbReference>
<feature type="transmembrane region" description="Helical" evidence="8">
    <location>
        <begin position="309"/>
        <end position="333"/>
    </location>
</feature>
<dbReference type="PANTHER" id="PTHR47019:SF1">
    <property type="entry name" value="LIPID II FLIPPASE MURJ"/>
    <property type="match status" value="1"/>
</dbReference>
<feature type="transmembrane region" description="Helical" evidence="8">
    <location>
        <begin position="225"/>
        <end position="248"/>
    </location>
</feature>
<evidence type="ECO:0000313" key="9">
    <source>
        <dbReference type="EMBL" id="AYQ73807.1"/>
    </source>
</evidence>
<feature type="transmembrane region" description="Helical" evidence="8">
    <location>
        <begin position="268"/>
        <end position="288"/>
    </location>
</feature>
<organism evidence="9 10">
    <name type="scientific">Cohnella candidum</name>
    <dbReference type="NCBI Taxonomy" id="2674991"/>
    <lineage>
        <taxon>Bacteria</taxon>
        <taxon>Bacillati</taxon>
        <taxon>Bacillota</taxon>
        <taxon>Bacilli</taxon>
        <taxon>Bacillales</taxon>
        <taxon>Paenibacillaceae</taxon>
        <taxon>Cohnella</taxon>
    </lineage>
</organism>